<dbReference type="GO" id="GO:0004160">
    <property type="term" value="F:dihydroxy-acid dehydratase activity"/>
    <property type="evidence" value="ECO:0007669"/>
    <property type="project" value="UniProtKB-EC"/>
</dbReference>
<dbReference type="SUPFAM" id="SSF52016">
    <property type="entry name" value="LeuD/IlvD-like"/>
    <property type="match status" value="1"/>
</dbReference>
<keyword evidence="4" id="KW-0001">2Fe-2S</keyword>
<dbReference type="InterPro" id="IPR004404">
    <property type="entry name" value="DihydroxyA_deHydtase"/>
</dbReference>
<dbReference type="GO" id="GO:0009099">
    <property type="term" value="P:L-valine biosynthetic process"/>
    <property type="evidence" value="ECO:0007669"/>
    <property type="project" value="UniProtKB-UniPathway"/>
</dbReference>
<dbReference type="AlphaFoldDB" id="A0A6J7J8J8"/>
<dbReference type="PROSITE" id="PS00887">
    <property type="entry name" value="ILVD_EDD_2"/>
    <property type="match status" value="1"/>
</dbReference>
<dbReference type="InterPro" id="IPR042096">
    <property type="entry name" value="Dihydro-acid_dehy_C"/>
</dbReference>
<feature type="domain" description="Dihydroxy-acid/6-phosphogluconate dehydratase C-terminal" evidence="17">
    <location>
        <begin position="369"/>
        <end position="557"/>
    </location>
</feature>
<dbReference type="HAMAP" id="MF_00012">
    <property type="entry name" value="IlvD"/>
    <property type="match status" value="1"/>
</dbReference>
<dbReference type="EC" id="4.2.1.9" evidence="14"/>
<dbReference type="InterPro" id="IPR020558">
    <property type="entry name" value="DiOHA_6PGluconate_deHydtase_CS"/>
</dbReference>
<evidence type="ECO:0000256" key="4">
    <source>
        <dbReference type="ARBA" id="ARBA00022714"/>
    </source>
</evidence>
<sequence length="563" mass="58297">MTENLSYLKHKSAALTEGPERAAARAYLKGIGYDDEALAKPIIGVASTWIETMPCNFHLRALAAKVKEGVRAAGGTPMEFNTIAISDGITMGTSGMKTSLVSREVIADSIELVGRGHLFDGVVALSGCDKTIPGTVMALARLNVPSVMLYGGSIPPGRFRGEDVTIQQVFEAVGAHAAGKMSDEDLHELEGVASPGAGACGGQFTANTMAMAFEILGISPMGSSMVPAQHKSKAQVAHEAGELIIDVLKRDLKPKDIITRESLENAIAGVAVSGGSTNAVLHLLALAREAGVELDIDDFDRINERTPLLCDLQPGGKYVAVDLFEAGGVPLVVKRMRELGVLHENAITVDGLTVGEHADRATETAGQPVVHAVSDPIKPTGGIQILRGNLAPEGSVVKLVGHERRLHKGPARVFENEELAMEAVLGGAIAAGDVVIIRNEGPAGGPGMREMLAVTAAINGAGLGEEVALITDGRFSGATHGFTVGHVAPEAFRGGPIAAVRDGDLVTIDVDARRLDVDLTDAVIAERIAAYVAPPNSDRTGVLGKYAALVGSASAGAVTLADG</sequence>
<dbReference type="InterPro" id="IPR037237">
    <property type="entry name" value="IlvD/EDD_N"/>
</dbReference>
<dbReference type="PANTHER" id="PTHR21000:SF5">
    <property type="entry name" value="DIHYDROXY-ACID DEHYDRATASE, MITOCHONDRIAL"/>
    <property type="match status" value="1"/>
</dbReference>
<keyword evidence="3" id="KW-0028">Amino-acid biosynthesis</keyword>
<evidence type="ECO:0000256" key="2">
    <source>
        <dbReference type="ARBA" id="ARBA00006486"/>
    </source>
</evidence>
<reference evidence="18" key="1">
    <citation type="submission" date="2020-05" db="EMBL/GenBank/DDBJ databases">
        <authorList>
            <person name="Chiriac C."/>
            <person name="Salcher M."/>
            <person name="Ghai R."/>
            <person name="Kavagutti S V."/>
        </authorList>
    </citation>
    <scope>NUCLEOTIDE SEQUENCE</scope>
</reference>
<comment type="pathway">
    <text evidence="13">Amino-acid biosynthesis; L-isoleucine biosynthesis; L-isoleucine from 2-oxobutanoate: step 3/4.</text>
</comment>
<dbReference type="Gene3D" id="3.50.30.80">
    <property type="entry name" value="IlvD/EDD C-terminal domain-like"/>
    <property type="match status" value="1"/>
</dbReference>
<evidence type="ECO:0000256" key="14">
    <source>
        <dbReference type="ARBA" id="ARBA00029490"/>
    </source>
</evidence>
<keyword evidence="9" id="KW-0456">Lyase</keyword>
<dbReference type="FunFam" id="3.50.30.80:FF:000001">
    <property type="entry name" value="Dihydroxy-acid dehydratase"/>
    <property type="match status" value="1"/>
</dbReference>
<dbReference type="InterPro" id="IPR056740">
    <property type="entry name" value="ILV_EDD_C"/>
</dbReference>
<protein>
    <recommendedName>
        <fullName evidence="14">dihydroxy-acid dehydratase</fullName>
        <ecNumber evidence="14">4.2.1.9</ecNumber>
    </recommendedName>
</protein>
<evidence type="ECO:0000256" key="8">
    <source>
        <dbReference type="ARBA" id="ARBA00023014"/>
    </source>
</evidence>
<evidence type="ECO:0000313" key="18">
    <source>
        <dbReference type="EMBL" id="CAB4939440.1"/>
    </source>
</evidence>
<evidence type="ECO:0000256" key="12">
    <source>
        <dbReference type="ARBA" id="ARBA00029436"/>
    </source>
</evidence>
<evidence type="ECO:0000259" key="16">
    <source>
        <dbReference type="Pfam" id="PF00920"/>
    </source>
</evidence>
<keyword evidence="8" id="KW-0411">Iron-sulfur</keyword>
<evidence type="ECO:0000259" key="17">
    <source>
        <dbReference type="Pfam" id="PF24877"/>
    </source>
</evidence>
<keyword evidence="7" id="KW-0408">Iron</keyword>
<keyword evidence="10" id="KW-0100">Branched-chain amino acid biosynthesis</keyword>
<evidence type="ECO:0000256" key="15">
    <source>
        <dbReference type="ARBA" id="ARBA00034078"/>
    </source>
</evidence>
<dbReference type="PANTHER" id="PTHR21000">
    <property type="entry name" value="DIHYDROXY-ACID DEHYDRATASE DAD"/>
    <property type="match status" value="1"/>
</dbReference>
<comment type="similarity">
    <text evidence="2">Belongs to the IlvD/Edd family.</text>
</comment>
<evidence type="ECO:0000256" key="3">
    <source>
        <dbReference type="ARBA" id="ARBA00022605"/>
    </source>
</evidence>
<evidence type="ECO:0000256" key="10">
    <source>
        <dbReference type="ARBA" id="ARBA00023304"/>
    </source>
</evidence>
<accession>A0A6J7J8J8</accession>
<evidence type="ECO:0000256" key="9">
    <source>
        <dbReference type="ARBA" id="ARBA00023239"/>
    </source>
</evidence>
<evidence type="ECO:0000256" key="11">
    <source>
        <dbReference type="ARBA" id="ARBA00029304"/>
    </source>
</evidence>
<keyword evidence="5" id="KW-0479">Metal-binding</keyword>
<dbReference type="InterPro" id="IPR000581">
    <property type="entry name" value="ILV_EDD_N"/>
</dbReference>
<name>A0A6J7J8J8_9ZZZZ</name>
<evidence type="ECO:0000256" key="7">
    <source>
        <dbReference type="ARBA" id="ARBA00023004"/>
    </source>
</evidence>
<dbReference type="UniPathway" id="UPA00049">
    <property type="reaction ID" value="UER00061"/>
</dbReference>
<evidence type="ECO:0000256" key="6">
    <source>
        <dbReference type="ARBA" id="ARBA00022842"/>
    </source>
</evidence>
<dbReference type="PROSITE" id="PS00886">
    <property type="entry name" value="ILVD_EDD_1"/>
    <property type="match status" value="1"/>
</dbReference>
<dbReference type="GO" id="GO:0046872">
    <property type="term" value="F:metal ion binding"/>
    <property type="evidence" value="ECO:0007669"/>
    <property type="project" value="UniProtKB-KW"/>
</dbReference>
<organism evidence="18">
    <name type="scientific">freshwater metagenome</name>
    <dbReference type="NCBI Taxonomy" id="449393"/>
    <lineage>
        <taxon>unclassified sequences</taxon>
        <taxon>metagenomes</taxon>
        <taxon>ecological metagenomes</taxon>
    </lineage>
</organism>
<dbReference type="NCBIfam" id="TIGR00110">
    <property type="entry name" value="ilvD"/>
    <property type="match status" value="1"/>
</dbReference>
<dbReference type="SUPFAM" id="SSF143975">
    <property type="entry name" value="IlvD/EDD N-terminal domain-like"/>
    <property type="match status" value="1"/>
</dbReference>
<dbReference type="GO" id="GO:0009097">
    <property type="term" value="P:isoleucine biosynthetic process"/>
    <property type="evidence" value="ECO:0007669"/>
    <property type="project" value="UniProtKB-UniPathway"/>
</dbReference>
<comment type="cofactor">
    <cofactor evidence="1">
        <name>Mg(2+)</name>
        <dbReference type="ChEBI" id="CHEBI:18420"/>
    </cofactor>
</comment>
<feature type="domain" description="Dihydroxy-acid/6-phosphogluconate dehydratase N-terminal" evidence="16">
    <location>
        <begin position="40"/>
        <end position="356"/>
    </location>
</feature>
<dbReference type="UniPathway" id="UPA00047">
    <property type="reaction ID" value="UER00057"/>
</dbReference>
<dbReference type="NCBIfam" id="NF002068">
    <property type="entry name" value="PRK00911.1"/>
    <property type="match status" value="1"/>
</dbReference>
<gene>
    <name evidence="18" type="ORF">UFOPK3674_01719</name>
</gene>
<comment type="pathway">
    <text evidence="12">Amino-acid biosynthesis; L-valine biosynthesis; L-valine from pyruvate: step 3/4.</text>
</comment>
<proteinExistence type="inferred from homology"/>
<keyword evidence="6" id="KW-0460">Magnesium</keyword>
<dbReference type="EMBL" id="CAFBMX010000009">
    <property type="protein sequence ID" value="CAB4939440.1"/>
    <property type="molecule type" value="Genomic_DNA"/>
</dbReference>
<dbReference type="Pfam" id="PF24877">
    <property type="entry name" value="ILV_EDD_C"/>
    <property type="match status" value="1"/>
</dbReference>
<dbReference type="Pfam" id="PF00920">
    <property type="entry name" value="ILVD_EDD_N"/>
    <property type="match status" value="1"/>
</dbReference>
<dbReference type="InterPro" id="IPR050165">
    <property type="entry name" value="DHAD_IlvD/Edd"/>
</dbReference>
<dbReference type="GO" id="GO:0051537">
    <property type="term" value="F:2 iron, 2 sulfur cluster binding"/>
    <property type="evidence" value="ECO:0007669"/>
    <property type="project" value="UniProtKB-KW"/>
</dbReference>
<evidence type="ECO:0000256" key="13">
    <source>
        <dbReference type="ARBA" id="ARBA00029437"/>
    </source>
</evidence>
<comment type="cofactor">
    <cofactor evidence="15">
        <name>[2Fe-2S] cluster</name>
        <dbReference type="ChEBI" id="CHEBI:190135"/>
    </cofactor>
</comment>
<comment type="catalytic activity">
    <reaction evidence="11">
        <text>(2R)-2,3-dihydroxy-3-methylbutanoate = 3-methyl-2-oxobutanoate + H2O</text>
        <dbReference type="Rhea" id="RHEA:24809"/>
        <dbReference type="ChEBI" id="CHEBI:11851"/>
        <dbReference type="ChEBI" id="CHEBI:15377"/>
        <dbReference type="ChEBI" id="CHEBI:49072"/>
        <dbReference type="EC" id="4.2.1.9"/>
    </reaction>
    <physiologicalReaction direction="left-to-right" evidence="11">
        <dbReference type="Rhea" id="RHEA:24810"/>
    </physiologicalReaction>
</comment>
<evidence type="ECO:0000256" key="5">
    <source>
        <dbReference type="ARBA" id="ARBA00022723"/>
    </source>
</evidence>
<evidence type="ECO:0000256" key="1">
    <source>
        <dbReference type="ARBA" id="ARBA00001946"/>
    </source>
</evidence>